<organism evidence="2 3">
    <name type="scientific">Galdieria yellowstonensis</name>
    <dbReference type="NCBI Taxonomy" id="3028027"/>
    <lineage>
        <taxon>Eukaryota</taxon>
        <taxon>Rhodophyta</taxon>
        <taxon>Bangiophyceae</taxon>
        <taxon>Galdieriales</taxon>
        <taxon>Galdieriaceae</taxon>
        <taxon>Galdieria</taxon>
    </lineage>
</organism>
<feature type="transmembrane region" description="Helical" evidence="1">
    <location>
        <begin position="198"/>
        <end position="227"/>
    </location>
</feature>
<dbReference type="EMBL" id="JANCYU010000067">
    <property type="protein sequence ID" value="KAK4528672.1"/>
    <property type="molecule type" value="Genomic_DNA"/>
</dbReference>
<reference evidence="2 3" key="1">
    <citation type="submission" date="2022-07" db="EMBL/GenBank/DDBJ databases">
        <title>Genome-wide signatures of adaptation to extreme environments.</title>
        <authorList>
            <person name="Cho C.H."/>
            <person name="Yoon H.S."/>
        </authorList>
    </citation>
    <scope>NUCLEOTIDE SEQUENCE [LARGE SCALE GENOMIC DNA]</scope>
    <source>
        <strain evidence="2 3">108.79 E11</strain>
    </source>
</reference>
<sequence>MVWKHSSPMFCGPLLLAYRNRPCLSSTISYRRGPKRFCFSYRYPVCCNKESPRIQVGDVVVVALPFGKYKVAKVTGFDYSGRTADVIYLEEKQDGCFSLQDGTKSFENVSDLAPLTTARYDTAKACYEISQSEIHRVLSAKGPVATAVVSNPPSYLFQVPKPTKRQALYGASISVGMSLLLNLLFTQIRSNEYIHSQWFADILLMSIQWTTFLSLVVGLGLVLGVFLGKFD</sequence>
<accession>A0AAV9IME3</accession>
<keyword evidence="1" id="KW-0472">Membrane</keyword>
<evidence type="ECO:0000256" key="1">
    <source>
        <dbReference type="SAM" id="Phobius"/>
    </source>
</evidence>
<keyword evidence="1" id="KW-0812">Transmembrane</keyword>
<dbReference type="Proteomes" id="UP001300502">
    <property type="component" value="Unassembled WGS sequence"/>
</dbReference>
<evidence type="ECO:0000313" key="2">
    <source>
        <dbReference type="EMBL" id="KAK4528672.1"/>
    </source>
</evidence>
<keyword evidence="1" id="KW-1133">Transmembrane helix</keyword>
<comment type="caution">
    <text evidence="2">The sequence shown here is derived from an EMBL/GenBank/DDBJ whole genome shotgun (WGS) entry which is preliminary data.</text>
</comment>
<keyword evidence="3" id="KW-1185">Reference proteome</keyword>
<feature type="transmembrane region" description="Helical" evidence="1">
    <location>
        <begin position="167"/>
        <end position="186"/>
    </location>
</feature>
<name>A0AAV9IME3_9RHOD</name>
<evidence type="ECO:0000313" key="3">
    <source>
        <dbReference type="Proteomes" id="UP001300502"/>
    </source>
</evidence>
<dbReference type="AlphaFoldDB" id="A0AAV9IME3"/>
<gene>
    <name evidence="2" type="ORF">GAYE_SCF62G6617</name>
</gene>
<protein>
    <submittedName>
        <fullName evidence="2">Uncharacterized protein</fullName>
    </submittedName>
</protein>
<proteinExistence type="predicted"/>